<dbReference type="Proteomes" id="UP000008281">
    <property type="component" value="Unassembled WGS sequence"/>
</dbReference>
<dbReference type="InterPro" id="IPR052035">
    <property type="entry name" value="ZnF_BED_domain_contain"/>
</dbReference>
<dbReference type="GO" id="GO:0046983">
    <property type="term" value="F:protein dimerization activity"/>
    <property type="evidence" value="ECO:0007669"/>
    <property type="project" value="InterPro"/>
</dbReference>
<keyword evidence="4" id="KW-0862">Zinc</keyword>
<reference evidence="12" key="1">
    <citation type="submission" date="2007-07" db="EMBL/GenBank/DDBJ databases">
        <title>PCAP assembly of the Caenorhabditis remanei genome.</title>
        <authorList>
            <consortium name="The Caenorhabditis remanei Sequencing Consortium"/>
            <person name="Wilson R.K."/>
        </authorList>
    </citation>
    <scope>NUCLEOTIDE SEQUENCE [LARGE SCALE GENOMIC DNA]</scope>
    <source>
        <strain evidence="12">PB4641</strain>
    </source>
</reference>
<keyword evidence="3" id="KW-0863">Zinc-finger</keyword>
<dbReference type="Pfam" id="PF02892">
    <property type="entry name" value="zf-BED"/>
    <property type="match status" value="1"/>
</dbReference>
<keyword evidence="13" id="KW-1185">Reference proteome</keyword>
<evidence type="ECO:0000259" key="10">
    <source>
        <dbReference type="Pfam" id="PF02892"/>
    </source>
</evidence>
<dbReference type="GO" id="GO:0008270">
    <property type="term" value="F:zinc ion binding"/>
    <property type="evidence" value="ECO:0007669"/>
    <property type="project" value="UniProtKB-KW"/>
</dbReference>
<dbReference type="SMART" id="SM00614">
    <property type="entry name" value="ZnF_BED"/>
    <property type="match status" value="1"/>
</dbReference>
<evidence type="ECO:0000256" key="9">
    <source>
        <dbReference type="SAM" id="MobiDB-lite"/>
    </source>
</evidence>
<dbReference type="SUPFAM" id="SSF53098">
    <property type="entry name" value="Ribonuclease H-like"/>
    <property type="match status" value="1"/>
</dbReference>
<feature type="region of interest" description="Disordered" evidence="9">
    <location>
        <begin position="582"/>
        <end position="617"/>
    </location>
</feature>
<evidence type="ECO:0008006" key="14">
    <source>
        <dbReference type="Google" id="ProtNLM"/>
    </source>
</evidence>
<dbReference type="InterPro" id="IPR036236">
    <property type="entry name" value="Znf_C2H2_sf"/>
</dbReference>
<accession>E3NJY5</accession>
<keyword evidence="7" id="KW-0804">Transcription</keyword>
<dbReference type="OrthoDB" id="5871990at2759"/>
<feature type="domain" description="HAT C-terminal dimerisation" evidence="11">
    <location>
        <begin position="499"/>
        <end position="536"/>
    </location>
</feature>
<dbReference type="SUPFAM" id="SSF57667">
    <property type="entry name" value="beta-beta-alpha zinc fingers"/>
    <property type="match status" value="1"/>
</dbReference>
<keyword evidence="2" id="KW-0479">Metal-binding</keyword>
<dbReference type="eggNOG" id="ENOG502RUH2">
    <property type="taxonomic scope" value="Eukaryota"/>
</dbReference>
<sequence>MNPITASTSSRTIQKPRSIVWKFYKIPIDPAEKLVTCPSCDLVLKFSGSTSGIFNHLKTRHKEEYKLLKDKLEEKELATDSTSADREFAKSFATALLPFRFAKNPEFRNFLRHKPTEYSIPGPAKIKKLIDSMANEHVSKMKADLEGIQNYTILTDGYSDLKRSYHFYSLHISFIDSTFERKLRFLTLKSIDKGDHLAISEVLNNALNEFGLRFNECSLLTSDAASPLVLLAEKQLIDRVHCGCHQLNLVITDFVKEKSVQKVQAKVQSFARYLSKNKATKEKLLSLSTKDNVKIPLPLPLSPTRWGALSILIDRYLAHYKSALDLSDLKEYLLRTNELDSVKEIGILLKPIHQGILRLERDESFVSEIIPTLIFVKKQVEKYQSAHAAKLLKCIDVRIDACLENRRLISCMLIDHRYAYVDGWNSLIDWKSVENDMNKFDLTPIPYTSVASDTEETDDTDLDSFLDCSMRPDGSVVNDLKSELIRYRAFLTTTRPTYKNPLVFWKGQCANFPKLSEIARILLASPASAACSERTFRFVPTVRNVIYNFHFSRCSDFIRQKKRNRATIGTINSVLIVNELSRSQRPVSDTEEEETDSELSETDQDTMEDDSDEDIDQ</sequence>
<organism evidence="13">
    <name type="scientific">Caenorhabditis remanei</name>
    <name type="common">Caenorhabditis vulgaris</name>
    <dbReference type="NCBI Taxonomy" id="31234"/>
    <lineage>
        <taxon>Eukaryota</taxon>
        <taxon>Metazoa</taxon>
        <taxon>Ecdysozoa</taxon>
        <taxon>Nematoda</taxon>
        <taxon>Chromadorea</taxon>
        <taxon>Rhabditida</taxon>
        <taxon>Rhabditina</taxon>
        <taxon>Rhabditomorpha</taxon>
        <taxon>Rhabditoidea</taxon>
        <taxon>Rhabditidae</taxon>
        <taxon>Peloderinae</taxon>
        <taxon>Caenorhabditis</taxon>
    </lineage>
</organism>
<name>E3NJY5_CAERE</name>
<dbReference type="InterPro" id="IPR008906">
    <property type="entry name" value="HATC_C_dom"/>
</dbReference>
<keyword evidence="5" id="KW-0805">Transcription regulation</keyword>
<evidence type="ECO:0000256" key="3">
    <source>
        <dbReference type="ARBA" id="ARBA00022771"/>
    </source>
</evidence>
<evidence type="ECO:0000256" key="7">
    <source>
        <dbReference type="ARBA" id="ARBA00023163"/>
    </source>
</evidence>
<evidence type="ECO:0000256" key="5">
    <source>
        <dbReference type="ARBA" id="ARBA00023015"/>
    </source>
</evidence>
<evidence type="ECO:0000256" key="6">
    <source>
        <dbReference type="ARBA" id="ARBA00023125"/>
    </source>
</evidence>
<dbReference type="GO" id="GO:0009791">
    <property type="term" value="P:post-embryonic development"/>
    <property type="evidence" value="ECO:0007669"/>
    <property type="project" value="UniProtKB-ARBA"/>
</dbReference>
<evidence type="ECO:0000256" key="1">
    <source>
        <dbReference type="ARBA" id="ARBA00004123"/>
    </source>
</evidence>
<dbReference type="GO" id="GO:0003677">
    <property type="term" value="F:DNA binding"/>
    <property type="evidence" value="ECO:0007669"/>
    <property type="project" value="UniProtKB-KW"/>
</dbReference>
<dbReference type="GO" id="GO:0005634">
    <property type="term" value="C:nucleus"/>
    <property type="evidence" value="ECO:0007669"/>
    <property type="project" value="UniProtKB-SubCell"/>
</dbReference>
<evidence type="ECO:0000256" key="4">
    <source>
        <dbReference type="ARBA" id="ARBA00022833"/>
    </source>
</evidence>
<evidence type="ECO:0000313" key="12">
    <source>
        <dbReference type="EMBL" id="EFP01541.1"/>
    </source>
</evidence>
<dbReference type="EMBL" id="DS268769">
    <property type="protein sequence ID" value="EFP01541.1"/>
    <property type="molecule type" value="Genomic_DNA"/>
</dbReference>
<dbReference type="Pfam" id="PF05699">
    <property type="entry name" value="Dimer_Tnp_hAT"/>
    <property type="match status" value="1"/>
</dbReference>
<dbReference type="AlphaFoldDB" id="E3NJY5"/>
<feature type="domain" description="BED-type" evidence="10">
    <location>
        <begin position="20"/>
        <end position="62"/>
    </location>
</feature>
<protein>
    <recommendedName>
        <fullName evidence="14">BED-type domain-containing protein</fullName>
    </recommendedName>
</protein>
<keyword evidence="8" id="KW-0539">Nucleus</keyword>
<dbReference type="InterPro" id="IPR012337">
    <property type="entry name" value="RNaseH-like_sf"/>
</dbReference>
<dbReference type="InterPro" id="IPR003656">
    <property type="entry name" value="Znf_BED"/>
</dbReference>
<gene>
    <name evidence="12" type="ORF">CRE_09848</name>
</gene>
<dbReference type="STRING" id="31234.E3NJY5"/>
<dbReference type="InParanoid" id="E3NJY5"/>
<evidence type="ECO:0000256" key="2">
    <source>
        <dbReference type="ARBA" id="ARBA00022723"/>
    </source>
</evidence>
<feature type="compositionally biased region" description="Acidic residues" evidence="9">
    <location>
        <begin position="589"/>
        <end position="617"/>
    </location>
</feature>
<evidence type="ECO:0000256" key="8">
    <source>
        <dbReference type="ARBA" id="ARBA00023242"/>
    </source>
</evidence>
<dbReference type="HOGENOM" id="CLU_009123_12_5_1"/>
<dbReference type="PANTHER" id="PTHR46481">
    <property type="entry name" value="ZINC FINGER BED DOMAIN-CONTAINING PROTEIN 4"/>
    <property type="match status" value="1"/>
</dbReference>
<comment type="subcellular location">
    <subcellularLocation>
        <location evidence="1">Nucleus</location>
    </subcellularLocation>
</comment>
<keyword evidence="6" id="KW-0238">DNA-binding</keyword>
<dbReference type="PANTHER" id="PTHR46481:SF10">
    <property type="entry name" value="ZINC FINGER BED DOMAIN-CONTAINING PROTEIN 39"/>
    <property type="match status" value="1"/>
</dbReference>
<proteinExistence type="predicted"/>
<evidence type="ECO:0000259" key="11">
    <source>
        <dbReference type="Pfam" id="PF05699"/>
    </source>
</evidence>
<evidence type="ECO:0000313" key="13">
    <source>
        <dbReference type="Proteomes" id="UP000008281"/>
    </source>
</evidence>